<protein>
    <submittedName>
        <fullName evidence="6">Salicylate synthase</fullName>
        <ecNumber evidence="6">4.2.99.21</ecNumber>
    </submittedName>
</protein>
<dbReference type="PRINTS" id="PR00095">
    <property type="entry name" value="ANTSNTHASEI"/>
</dbReference>
<keyword evidence="2" id="KW-0479">Metal-binding</keyword>
<keyword evidence="7" id="KW-1185">Reference proteome</keyword>
<proteinExistence type="predicted"/>
<comment type="caution">
    <text evidence="6">The sequence shown here is derived from an EMBL/GenBank/DDBJ whole genome shotgun (WGS) entry which is preliminary data.</text>
</comment>
<evidence type="ECO:0000313" key="7">
    <source>
        <dbReference type="Proteomes" id="UP001207626"/>
    </source>
</evidence>
<name>A0ABT4DYC6_9BACL</name>
<dbReference type="PANTHER" id="PTHR11236">
    <property type="entry name" value="AMINOBENZOATE/ANTHRANILATE SYNTHASE"/>
    <property type="match status" value="1"/>
</dbReference>
<dbReference type="Pfam" id="PF00425">
    <property type="entry name" value="Chorismate_bind"/>
    <property type="match status" value="1"/>
</dbReference>
<dbReference type="PANTHER" id="PTHR11236:SF48">
    <property type="entry name" value="ISOCHORISMATE SYNTHASE MENF"/>
    <property type="match status" value="1"/>
</dbReference>
<reference evidence="6 7" key="1">
    <citation type="submission" date="2022-05" db="EMBL/GenBank/DDBJ databases">
        <title>Genome Sequencing of Bee-Associated Microbes.</title>
        <authorList>
            <person name="Dunlap C."/>
        </authorList>
    </citation>
    <scope>NUCLEOTIDE SEQUENCE [LARGE SCALE GENOMIC DNA]</scope>
    <source>
        <strain evidence="6 7">NRRL NRS-1438</strain>
    </source>
</reference>
<sequence length="420" mass="46675">MSLGMGIHALLSVDAEHTTLKTAEKGLQFENERLSETIDKAFSSVPLQNWRAYGTANFGLSRYNHKLPLLSEDPCLLKLFIPEVEVRFTNGSILLRALREDRLEQFSQLLRNMPEMGHCNSMGDNLAQRVGKPKMDVPEIRTHDAASYMNIVAEAVKEIQARKYQKVILSRKIPLHRDLDMAASYIAGRRVNTPARSFLLRLDGLHAAGFSPETVVEVDNLGWVSTFPLAGTRASGCSKEEGDKLRDELLNDPKEIAEHAVSVKLAFEELKSVCDAETIAMSDFMSVINRGTVQHIASRLKGKLKPGCNSWHAFNALFPAVTASGIPKKESIDAIGRFESHPRNLYSGCVMTVDSDGAMDAALVLRSIYQQDKNAWLHAGAGVVEMSVPSRELEETCEKLSSFSRQLVASSREREYQKQV</sequence>
<evidence type="ECO:0000256" key="2">
    <source>
        <dbReference type="ARBA" id="ARBA00022723"/>
    </source>
</evidence>
<evidence type="ECO:0000313" key="6">
    <source>
        <dbReference type="EMBL" id="MCY9521283.1"/>
    </source>
</evidence>
<feature type="domain" description="Chorismate-utilising enzyme C-terminal" evidence="5">
    <location>
        <begin position="146"/>
        <end position="399"/>
    </location>
</feature>
<keyword evidence="3" id="KW-0460">Magnesium</keyword>
<evidence type="ECO:0000256" key="4">
    <source>
        <dbReference type="ARBA" id="ARBA00023239"/>
    </source>
</evidence>
<dbReference type="SUPFAM" id="SSF56322">
    <property type="entry name" value="ADC synthase"/>
    <property type="match status" value="1"/>
</dbReference>
<evidence type="ECO:0000256" key="1">
    <source>
        <dbReference type="ARBA" id="ARBA00001946"/>
    </source>
</evidence>
<evidence type="ECO:0000256" key="3">
    <source>
        <dbReference type="ARBA" id="ARBA00022842"/>
    </source>
</evidence>
<dbReference type="InterPro" id="IPR005801">
    <property type="entry name" value="ADC_synthase"/>
</dbReference>
<dbReference type="NCBIfam" id="TIGR03494">
    <property type="entry name" value="salicyl_syn"/>
    <property type="match status" value="1"/>
</dbReference>
<dbReference type="InterPro" id="IPR015890">
    <property type="entry name" value="Chorismate_C"/>
</dbReference>
<organism evidence="6 7">
    <name type="scientific">Paenibacillus apiarius</name>
    <dbReference type="NCBI Taxonomy" id="46240"/>
    <lineage>
        <taxon>Bacteria</taxon>
        <taxon>Bacillati</taxon>
        <taxon>Bacillota</taxon>
        <taxon>Bacilli</taxon>
        <taxon>Bacillales</taxon>
        <taxon>Paenibacillaceae</taxon>
        <taxon>Paenibacillus</taxon>
    </lineage>
</organism>
<keyword evidence="4 6" id="KW-0456">Lyase</keyword>
<dbReference type="EC" id="4.2.99.21" evidence="6"/>
<dbReference type="InterPro" id="IPR019999">
    <property type="entry name" value="Anth_synth_I-like"/>
</dbReference>
<dbReference type="Gene3D" id="3.60.120.10">
    <property type="entry name" value="Anthranilate synthase"/>
    <property type="match status" value="1"/>
</dbReference>
<dbReference type="EMBL" id="JAMDLW010000022">
    <property type="protein sequence ID" value="MCY9521283.1"/>
    <property type="molecule type" value="Genomic_DNA"/>
</dbReference>
<comment type="cofactor">
    <cofactor evidence="1">
        <name>Mg(2+)</name>
        <dbReference type="ChEBI" id="CHEBI:18420"/>
    </cofactor>
</comment>
<accession>A0ABT4DYC6</accession>
<dbReference type="Proteomes" id="UP001207626">
    <property type="component" value="Unassembled WGS sequence"/>
</dbReference>
<dbReference type="InterPro" id="IPR019996">
    <property type="entry name" value="Salicylate_synthase"/>
</dbReference>
<dbReference type="GO" id="GO:0043904">
    <property type="term" value="F:isochorismate pyruvate lyase activity"/>
    <property type="evidence" value="ECO:0007669"/>
    <property type="project" value="UniProtKB-EC"/>
</dbReference>
<gene>
    <name evidence="6" type="ORF">M5X09_16680</name>
</gene>
<evidence type="ECO:0000259" key="5">
    <source>
        <dbReference type="Pfam" id="PF00425"/>
    </source>
</evidence>